<feature type="transmembrane region" description="Helical" evidence="9">
    <location>
        <begin position="200"/>
        <end position="231"/>
    </location>
</feature>
<accession>A0A327JXV3</accession>
<comment type="subcellular location">
    <subcellularLocation>
        <location evidence="1">Cell inner membrane</location>
        <topology evidence="1">Multi-pass membrane protein</topology>
    </subcellularLocation>
</comment>
<evidence type="ECO:0000256" key="7">
    <source>
        <dbReference type="ARBA" id="ARBA00023136"/>
    </source>
</evidence>
<name>A0A327JXV3_9HYPH</name>
<evidence type="ECO:0000256" key="2">
    <source>
        <dbReference type="ARBA" id="ARBA00022448"/>
    </source>
</evidence>
<evidence type="ECO:0000256" key="6">
    <source>
        <dbReference type="ARBA" id="ARBA00022989"/>
    </source>
</evidence>
<keyword evidence="2" id="KW-0813">Transport</keyword>
<keyword evidence="3" id="KW-1003">Cell membrane</keyword>
<protein>
    <submittedName>
        <fullName evidence="10">Uncharacterized protein</fullName>
    </submittedName>
</protein>
<keyword evidence="4" id="KW-0997">Cell inner membrane</keyword>
<dbReference type="AlphaFoldDB" id="A0A327JXV3"/>
<sequence length="263" mass="28700">MWSRGSFSSRKIAIAALSRAVAPCLRKAGFPVIAGKWVLSAYATTNRPGPRPIMDKCRPRGIALKTELEQNCSGKDKACLCLRQGSRDRTEKPATANGGRMDLFKKTLDPVIALAAIAVLDIFLFLLVGSWTVGGGETMMTGLAAEAVLGDDIDRLPFWSLVFQPDWGYWKIYISLGMLFGAFVAAVLSKEFYLRMPRRLGEWVMITIGGLLMGFGIRLAFICNVSTFFGITPEVNFGGYLAISGIIAGAWVGSLIYKRILEG</sequence>
<dbReference type="Pfam" id="PF04143">
    <property type="entry name" value="Sulf_transp"/>
    <property type="match status" value="1"/>
</dbReference>
<dbReference type="Proteomes" id="UP000249299">
    <property type="component" value="Unassembled WGS sequence"/>
</dbReference>
<keyword evidence="11" id="KW-1185">Reference proteome</keyword>
<evidence type="ECO:0000256" key="3">
    <source>
        <dbReference type="ARBA" id="ARBA00022475"/>
    </source>
</evidence>
<evidence type="ECO:0000256" key="4">
    <source>
        <dbReference type="ARBA" id="ARBA00022519"/>
    </source>
</evidence>
<evidence type="ECO:0000256" key="1">
    <source>
        <dbReference type="ARBA" id="ARBA00004429"/>
    </source>
</evidence>
<comment type="caution">
    <text evidence="10">The sequence shown here is derived from an EMBL/GenBank/DDBJ whole genome shotgun (WGS) entry which is preliminary data.</text>
</comment>
<gene>
    <name evidence="10" type="ORF">CH339_01945</name>
</gene>
<evidence type="ECO:0000256" key="9">
    <source>
        <dbReference type="SAM" id="Phobius"/>
    </source>
</evidence>
<dbReference type="EMBL" id="NPEV01000002">
    <property type="protein sequence ID" value="RAI29802.1"/>
    <property type="molecule type" value="Genomic_DNA"/>
</dbReference>
<evidence type="ECO:0000256" key="5">
    <source>
        <dbReference type="ARBA" id="ARBA00022692"/>
    </source>
</evidence>
<dbReference type="InterPro" id="IPR007272">
    <property type="entry name" value="Sulf_transp_TsuA/YedE"/>
</dbReference>
<dbReference type="OrthoDB" id="9794165at2"/>
<feature type="transmembrane region" description="Helical" evidence="9">
    <location>
        <begin position="237"/>
        <end position="257"/>
    </location>
</feature>
<organism evidence="10 11">
    <name type="scientific">Rhodobium orientis</name>
    <dbReference type="NCBI Taxonomy" id="34017"/>
    <lineage>
        <taxon>Bacteria</taxon>
        <taxon>Pseudomonadati</taxon>
        <taxon>Pseudomonadota</taxon>
        <taxon>Alphaproteobacteria</taxon>
        <taxon>Hyphomicrobiales</taxon>
        <taxon>Rhodobiaceae</taxon>
        <taxon>Rhodobium</taxon>
    </lineage>
</organism>
<keyword evidence="6 9" id="KW-1133">Transmembrane helix</keyword>
<evidence type="ECO:0000256" key="8">
    <source>
        <dbReference type="ARBA" id="ARBA00035655"/>
    </source>
</evidence>
<proteinExistence type="inferred from homology"/>
<evidence type="ECO:0000313" key="11">
    <source>
        <dbReference type="Proteomes" id="UP000249299"/>
    </source>
</evidence>
<dbReference type="PANTHER" id="PTHR30574">
    <property type="entry name" value="INNER MEMBRANE PROTEIN YEDE"/>
    <property type="match status" value="1"/>
</dbReference>
<comment type="similarity">
    <text evidence="8">Belongs to the TsuA/YedE (TC 9.B.102) family.</text>
</comment>
<dbReference type="GO" id="GO:0005886">
    <property type="term" value="C:plasma membrane"/>
    <property type="evidence" value="ECO:0007669"/>
    <property type="project" value="UniProtKB-SubCell"/>
</dbReference>
<keyword evidence="7 9" id="KW-0472">Membrane</keyword>
<feature type="transmembrane region" description="Helical" evidence="9">
    <location>
        <begin position="167"/>
        <end position="188"/>
    </location>
</feature>
<keyword evidence="5 9" id="KW-0812">Transmembrane</keyword>
<reference evidence="10 11" key="1">
    <citation type="submission" date="2017-07" db="EMBL/GenBank/DDBJ databases">
        <title>Draft Genome Sequences of Select Purple Nonsulfur Bacteria.</title>
        <authorList>
            <person name="Lasarre B."/>
            <person name="Mckinlay J.B."/>
        </authorList>
    </citation>
    <scope>NUCLEOTIDE SEQUENCE [LARGE SCALE GENOMIC DNA]</scope>
    <source>
        <strain evidence="10 11">DSM 11290</strain>
    </source>
</reference>
<dbReference type="PANTHER" id="PTHR30574:SF1">
    <property type="entry name" value="SULPHUR TRANSPORT DOMAIN-CONTAINING PROTEIN"/>
    <property type="match status" value="1"/>
</dbReference>
<evidence type="ECO:0000313" key="10">
    <source>
        <dbReference type="EMBL" id="RAI29802.1"/>
    </source>
</evidence>
<feature type="transmembrane region" description="Helical" evidence="9">
    <location>
        <begin position="111"/>
        <end position="133"/>
    </location>
</feature>